<proteinExistence type="predicted"/>
<keyword evidence="3" id="KW-1185">Reference proteome</keyword>
<sequence length="295" mass="31199">MFARGALAVLIIVDQPGNEMARDFNNCGGPCFNIGGRDGHFLAAALNAAAGNGVTEPLQVELSLETATYRNLSAINGIGVIPGTNSDETIIINAHADAWFDGAGDNGDGVAVQIALAKHFAKPENRPSRTLVFVASAGHHTRGLNGPSAFVRMNPELADNAVLAINIEHVAQRNFSPARSEFADGYREFIADSGEAPIVAGITNSAPFLENLFVEGVDRYGTNFVSDVSIMASGEGGGYRSMGAPIITTMQAPPLYHTSGEVIEAVSMPGLERMARFLAFFIHAVNQATREQIDP</sequence>
<dbReference type="EMBL" id="BMIY01000004">
    <property type="protein sequence ID" value="GGG55527.1"/>
    <property type="molecule type" value="Genomic_DNA"/>
</dbReference>
<dbReference type="InterPro" id="IPR045175">
    <property type="entry name" value="M28_fam"/>
</dbReference>
<evidence type="ECO:0000259" key="1">
    <source>
        <dbReference type="Pfam" id="PF04389"/>
    </source>
</evidence>
<dbReference type="OrthoDB" id="9769665at2"/>
<reference evidence="2" key="2">
    <citation type="submission" date="2020-09" db="EMBL/GenBank/DDBJ databases">
        <authorList>
            <person name="Sun Q."/>
            <person name="Zhou Y."/>
        </authorList>
    </citation>
    <scope>NUCLEOTIDE SEQUENCE</scope>
    <source>
        <strain evidence="2">CGMCC 1.15425</strain>
    </source>
</reference>
<dbReference type="PANTHER" id="PTHR12147">
    <property type="entry name" value="METALLOPEPTIDASE M28 FAMILY MEMBER"/>
    <property type="match status" value="1"/>
</dbReference>
<dbReference type="InterPro" id="IPR007484">
    <property type="entry name" value="Peptidase_M28"/>
</dbReference>
<dbReference type="PANTHER" id="PTHR12147:SF26">
    <property type="entry name" value="PEPTIDASE M28 DOMAIN-CONTAINING PROTEIN"/>
    <property type="match status" value="1"/>
</dbReference>
<accession>A0A917GSH9</accession>
<dbReference type="SUPFAM" id="SSF53187">
    <property type="entry name" value="Zn-dependent exopeptidases"/>
    <property type="match status" value="1"/>
</dbReference>
<evidence type="ECO:0000313" key="2">
    <source>
        <dbReference type="EMBL" id="GGG55527.1"/>
    </source>
</evidence>
<name>A0A917GSH9_9GAMM</name>
<gene>
    <name evidence="2" type="ORF">GCM10011403_10760</name>
</gene>
<feature type="domain" description="Peptidase M28" evidence="1">
    <location>
        <begin position="77"/>
        <end position="279"/>
    </location>
</feature>
<comment type="caution">
    <text evidence="2">The sequence shown here is derived from an EMBL/GenBank/DDBJ whole genome shotgun (WGS) entry which is preliminary data.</text>
</comment>
<evidence type="ECO:0000313" key="3">
    <source>
        <dbReference type="Proteomes" id="UP000627715"/>
    </source>
</evidence>
<dbReference type="Proteomes" id="UP000627715">
    <property type="component" value="Unassembled WGS sequence"/>
</dbReference>
<dbReference type="Pfam" id="PF04389">
    <property type="entry name" value="Peptidase_M28"/>
    <property type="match status" value="1"/>
</dbReference>
<protein>
    <recommendedName>
        <fullName evidence="1">Peptidase M28 domain-containing protein</fullName>
    </recommendedName>
</protein>
<dbReference type="RefSeq" id="WP_068812114.1">
    <property type="nucleotide sequence ID" value="NZ_BMIY01000004.1"/>
</dbReference>
<organism evidence="2 3">
    <name type="scientific">Pseudohongiella nitratireducens</name>
    <dbReference type="NCBI Taxonomy" id="1768907"/>
    <lineage>
        <taxon>Bacteria</taxon>
        <taxon>Pseudomonadati</taxon>
        <taxon>Pseudomonadota</taxon>
        <taxon>Gammaproteobacteria</taxon>
        <taxon>Pseudomonadales</taxon>
        <taxon>Pseudohongiellaceae</taxon>
        <taxon>Pseudohongiella</taxon>
    </lineage>
</organism>
<dbReference type="GO" id="GO:0008235">
    <property type="term" value="F:metalloexopeptidase activity"/>
    <property type="evidence" value="ECO:0007669"/>
    <property type="project" value="InterPro"/>
</dbReference>
<dbReference type="GO" id="GO:0006508">
    <property type="term" value="P:proteolysis"/>
    <property type="evidence" value="ECO:0007669"/>
    <property type="project" value="InterPro"/>
</dbReference>
<dbReference type="AlphaFoldDB" id="A0A917GSH9"/>
<reference evidence="2" key="1">
    <citation type="journal article" date="2014" name="Int. J. Syst. Evol. Microbiol.">
        <title>Complete genome sequence of Corynebacterium casei LMG S-19264T (=DSM 44701T), isolated from a smear-ripened cheese.</title>
        <authorList>
            <consortium name="US DOE Joint Genome Institute (JGI-PGF)"/>
            <person name="Walter F."/>
            <person name="Albersmeier A."/>
            <person name="Kalinowski J."/>
            <person name="Ruckert C."/>
        </authorList>
    </citation>
    <scope>NUCLEOTIDE SEQUENCE</scope>
    <source>
        <strain evidence="2">CGMCC 1.15425</strain>
    </source>
</reference>
<dbReference type="Gene3D" id="3.40.630.10">
    <property type="entry name" value="Zn peptidases"/>
    <property type="match status" value="1"/>
</dbReference>